<dbReference type="Pfam" id="PF03793">
    <property type="entry name" value="PASTA"/>
    <property type="match status" value="1"/>
</dbReference>
<dbReference type="InterPro" id="IPR005543">
    <property type="entry name" value="PASTA_dom"/>
</dbReference>
<gene>
    <name evidence="2" type="ORF">AQI88_20685</name>
</gene>
<name>A0A101NJU6_9ACTN</name>
<dbReference type="AlphaFoldDB" id="A0A101NJU6"/>
<comment type="caution">
    <text evidence="2">The sequence shown here is derived from an EMBL/GenBank/DDBJ whole genome shotgun (WGS) entry which is preliminary data.</text>
</comment>
<evidence type="ECO:0000259" key="1">
    <source>
        <dbReference type="PROSITE" id="PS51178"/>
    </source>
</evidence>
<dbReference type="CDD" id="cd06577">
    <property type="entry name" value="PASTA_pknB"/>
    <property type="match status" value="1"/>
</dbReference>
<reference evidence="2 3" key="1">
    <citation type="submission" date="2015-10" db="EMBL/GenBank/DDBJ databases">
        <title>Draft genome sequence of Streptomyces cellostaticus DSM 40189, type strain for the species Streptomyces cellostaticus.</title>
        <authorList>
            <person name="Ruckert C."/>
            <person name="Winkler A."/>
            <person name="Kalinowski J."/>
            <person name="Kampfer P."/>
            <person name="Glaeser S."/>
        </authorList>
    </citation>
    <scope>NUCLEOTIDE SEQUENCE [LARGE SCALE GENOMIC DNA]</scope>
    <source>
        <strain evidence="2 3">DSM 40189</strain>
    </source>
</reference>
<dbReference type="Gene3D" id="3.30.10.20">
    <property type="match status" value="1"/>
</dbReference>
<evidence type="ECO:0000313" key="3">
    <source>
        <dbReference type="Proteomes" id="UP000054241"/>
    </source>
</evidence>
<evidence type="ECO:0000313" key="2">
    <source>
        <dbReference type="EMBL" id="KUM94601.1"/>
    </source>
</evidence>
<sequence>MESAVGKTLKQGIDGAVNASLGVSPVDATDQRRYIDVESADRYTICFQQSVPEMQAVKFYVVQSSTRCPRSIGGKGATSRIPDVAGKRAEDAKREILYSGYQPARIHFYDATNETREVNASKLAGLSVCDQQPEKGAAAVPTGTVKLFVGTKCRQ</sequence>
<protein>
    <recommendedName>
        <fullName evidence="1">PASTA domain-containing protein</fullName>
    </recommendedName>
</protein>
<organism evidence="2 3">
    <name type="scientific">Streptomyces cellostaticus</name>
    <dbReference type="NCBI Taxonomy" id="67285"/>
    <lineage>
        <taxon>Bacteria</taxon>
        <taxon>Bacillati</taxon>
        <taxon>Actinomycetota</taxon>
        <taxon>Actinomycetes</taxon>
        <taxon>Kitasatosporales</taxon>
        <taxon>Streptomycetaceae</taxon>
        <taxon>Streptomyces</taxon>
    </lineage>
</organism>
<feature type="domain" description="PASTA" evidence="1">
    <location>
        <begin position="75"/>
        <end position="151"/>
    </location>
</feature>
<proteinExistence type="predicted"/>
<dbReference type="PROSITE" id="PS51178">
    <property type="entry name" value="PASTA"/>
    <property type="match status" value="1"/>
</dbReference>
<keyword evidence="3" id="KW-1185">Reference proteome</keyword>
<accession>A0A101NJU6</accession>
<dbReference type="EMBL" id="LMWL01000036">
    <property type="protein sequence ID" value="KUM94601.1"/>
    <property type="molecule type" value="Genomic_DNA"/>
</dbReference>
<dbReference type="Proteomes" id="UP000054241">
    <property type="component" value="Unassembled WGS sequence"/>
</dbReference>